<dbReference type="EMBL" id="OR769223">
    <property type="protein sequence ID" value="WQJ53951.1"/>
    <property type="molecule type" value="Genomic_DNA"/>
</dbReference>
<name>A0ABZ0Z5H8_9CAUD</name>
<reference evidence="1 2" key="1">
    <citation type="submission" date="2023-11" db="EMBL/GenBank/DDBJ databases">
        <authorList>
            <person name="Cook R."/>
            <person name="Crisci M."/>
            <person name="Pye H."/>
            <person name="Adriaenssens E."/>
            <person name="Santini J."/>
        </authorList>
    </citation>
    <scope>NUCLEOTIDE SEQUENCE [LARGE SCALE GENOMIC DNA]</scope>
    <source>
        <strain evidence="1">Lak_Megaphage_Sonny</strain>
    </source>
</reference>
<protein>
    <submittedName>
        <fullName evidence="1">DNA primase</fullName>
    </submittedName>
</protein>
<organism evidence="1 2">
    <name type="scientific">phage Lak_Megaphage_Sonny</name>
    <dbReference type="NCBI Taxonomy" id="3109229"/>
    <lineage>
        <taxon>Viruses</taxon>
        <taxon>Duplodnaviria</taxon>
        <taxon>Heunggongvirae</taxon>
        <taxon>Uroviricota</taxon>
        <taxon>Caudoviricetes</taxon>
        <taxon>Caudoviricetes code 15 clade</taxon>
    </lineage>
</organism>
<keyword evidence="2" id="KW-1185">Reference proteome</keyword>
<evidence type="ECO:0000313" key="2">
    <source>
        <dbReference type="Proteomes" id="UP001358193"/>
    </source>
</evidence>
<accession>A0ABZ0Z5H8</accession>
<sequence>MTDFTLTLDTSSLTASNISEDVFNQGLIDKLTIILKREFKDNYAKQKIKSTKSGFNFACPFCHDSASDSHKKRAHLLTTGNFAGRFKCFNCGQSMTFAEFFKEFENPLSLSDVNYINVNYKNSSTNVAELSNNITAQVINKEEALKWAIDRDLLKNTLSLYDISKEFTPEAYNYLVGRCQYRNMNRFLYSAYYKQIIILNLVDNKVLGLQLRHIGPNYKGAKYLTMTIEKLRKMLLGDTTPVPETVSSLSCIFNIYNVDFGHSNFKPVLLTEGPFDAFLMPNCIATAGAAKNFKMNFPFWYIYDNDDTGNKHAVEMLKKGYNVFMWKKFKADYGIPEINPYSKSNNRKWDITDIMKYFRDNPASKQVLWQPYFTHDMLNGLNI</sequence>
<dbReference type="InterPro" id="IPR036977">
    <property type="entry name" value="DNA_primase_Znf_CHC2"/>
</dbReference>
<dbReference type="Proteomes" id="UP001358193">
    <property type="component" value="Segment"/>
</dbReference>
<dbReference type="Gene3D" id="3.90.580.10">
    <property type="entry name" value="Zinc finger, CHC2-type domain"/>
    <property type="match status" value="1"/>
</dbReference>
<proteinExistence type="predicted"/>
<evidence type="ECO:0000313" key="1">
    <source>
        <dbReference type="EMBL" id="WQJ53951.1"/>
    </source>
</evidence>